<evidence type="ECO:0000313" key="1">
    <source>
        <dbReference type="EMBL" id="QAY65235.1"/>
    </source>
</evidence>
<dbReference type="RefSeq" id="WP_129437602.1">
    <property type="nucleotide sequence ID" value="NZ_CP035492.1"/>
</dbReference>
<accession>A0A4P6ES29</accession>
<dbReference type="EMBL" id="CP035492">
    <property type="protein sequence ID" value="QAY65235.1"/>
    <property type="molecule type" value="Genomic_DNA"/>
</dbReference>
<evidence type="ECO:0000313" key="2">
    <source>
        <dbReference type="Proteomes" id="UP000293568"/>
    </source>
</evidence>
<sequence length="244" mass="27342">MSILRIDGTSPECAAQAIRHLEDIGNIRGFSLFAGDVPQPYANVPGLYIGDDGKPRDKRSDYRLILLSADLERQVWIELADWSTNEAAPDYAAEIVQLLGVRANFGRLNSITDAAASPAHHFNFIARFAPEGEESSDLNSGKVMKVTMRFTNPAHKQHAKEQLHLLGQLQPLREFGGEEAEIYYFRSSFDTKQELSRCATNNVLTLHPRYSLPDVETIHKLVLQIAEQHDAEVTARIYEKLPQG</sequence>
<protein>
    <submittedName>
        <fullName evidence="1">Uncharacterized protein</fullName>
    </submittedName>
</protein>
<dbReference type="KEGG" id="pprt:ET464_01395"/>
<dbReference type="AlphaFoldDB" id="A0A4P6ES29"/>
<proteinExistence type="predicted"/>
<organism evidence="1 2">
    <name type="scientific">Paenibacillus protaetiae</name>
    <dbReference type="NCBI Taxonomy" id="2509456"/>
    <lineage>
        <taxon>Bacteria</taxon>
        <taxon>Bacillati</taxon>
        <taxon>Bacillota</taxon>
        <taxon>Bacilli</taxon>
        <taxon>Bacillales</taxon>
        <taxon>Paenibacillaceae</taxon>
        <taxon>Paenibacillus</taxon>
    </lineage>
</organism>
<name>A0A4P6ES29_9BACL</name>
<keyword evidence="2" id="KW-1185">Reference proteome</keyword>
<gene>
    <name evidence="1" type="ORF">ET464_01395</name>
</gene>
<dbReference type="Proteomes" id="UP000293568">
    <property type="component" value="Chromosome"/>
</dbReference>
<reference evidence="1 2" key="1">
    <citation type="submission" date="2019-01" db="EMBL/GenBank/DDBJ databases">
        <title>Genome sequencing of strain FW100M-2.</title>
        <authorList>
            <person name="Heo J."/>
            <person name="Kim S.-J."/>
            <person name="Kim J.-S."/>
            <person name="Hong S.-B."/>
            <person name="Kwon S.-W."/>
        </authorList>
    </citation>
    <scope>NUCLEOTIDE SEQUENCE [LARGE SCALE GENOMIC DNA]</scope>
    <source>
        <strain evidence="1 2">FW100M-2</strain>
    </source>
</reference>